<name>A0A0K6G108_9AGAM</name>
<keyword evidence="3" id="KW-1185">Reference proteome</keyword>
<accession>A0A0K6G108</accession>
<feature type="compositionally biased region" description="Polar residues" evidence="1">
    <location>
        <begin position="49"/>
        <end position="68"/>
    </location>
</feature>
<dbReference type="PANTHER" id="PTHR35871">
    <property type="entry name" value="EXPRESSED PROTEIN"/>
    <property type="match status" value="1"/>
</dbReference>
<dbReference type="InterPro" id="IPR036397">
    <property type="entry name" value="RNaseH_sf"/>
</dbReference>
<dbReference type="EMBL" id="CYGV01001280">
    <property type="protein sequence ID" value="CUA72043.1"/>
    <property type="molecule type" value="Genomic_DNA"/>
</dbReference>
<dbReference type="GO" id="GO:0003676">
    <property type="term" value="F:nucleic acid binding"/>
    <property type="evidence" value="ECO:0007669"/>
    <property type="project" value="InterPro"/>
</dbReference>
<feature type="compositionally biased region" description="Polar residues" evidence="1">
    <location>
        <begin position="126"/>
        <end position="138"/>
    </location>
</feature>
<dbReference type="PANTHER" id="PTHR35871:SF1">
    <property type="entry name" value="CXC1-LIKE CYSTEINE CLUSTER ASSOCIATED WITH KDZ TRANSPOSASES DOMAIN-CONTAINING PROTEIN"/>
    <property type="match status" value="1"/>
</dbReference>
<gene>
    <name evidence="2" type="ORF">RSOLAG22IIIB_10009</name>
</gene>
<dbReference type="Gene3D" id="3.30.420.10">
    <property type="entry name" value="Ribonuclease H-like superfamily/Ribonuclease H"/>
    <property type="match status" value="1"/>
</dbReference>
<evidence type="ECO:0000313" key="2">
    <source>
        <dbReference type="EMBL" id="CUA72043.1"/>
    </source>
</evidence>
<feature type="region of interest" description="Disordered" evidence="1">
    <location>
        <begin position="101"/>
        <end position="140"/>
    </location>
</feature>
<reference evidence="2 3" key="1">
    <citation type="submission" date="2015-07" db="EMBL/GenBank/DDBJ databases">
        <authorList>
            <person name="Noorani M."/>
        </authorList>
    </citation>
    <scope>NUCLEOTIDE SEQUENCE [LARGE SCALE GENOMIC DNA]</scope>
    <source>
        <strain evidence="2">BBA 69670</strain>
    </source>
</reference>
<sequence>MPYVPAKRRYQAAELAKARAKKKLMLDPHGNNKSTEGVEMEDHVASLVTNDPTPQLNKPRSLTPQANSRPHYRVRVKFDPRSHKPLEPALRRHFRTRMGASMVESNPESPLPATEPPEAAREPDDNTTTGMDIDSPSNVDLKYDPKRLPLSRINAEAALLKITRILNVPRDKGRGYKECKLDKVTRTRCQSIASCLYFYRRPGTTFIDASVDAAIGIGRSLPYARKIRSWVRRFITAGELPRNMYGRSSHSALEDEDISNEIKLHLRTKGKYITAEDVVQFVNDSSTQARLGLLDSVSVRTAQRWLKRMGYQWRREKRGQYFDGHEREDVVKYRQEVFVPKWKELEPFMPSWDEIGAQQPLSIPNDQQEVTVWFHDATTAYAHERQDIRWVHADEDAILMKKGLGASVMFADYISAKHGFLRSQDGESNARKILYAGKNRDGYLSNDDICAQFKDGFQLAKYEYPSERHIFVYDNARIHTKRLPGTPSARLMTKGQSDLRVQIKNSQGVQIKIRMNNPCFPDGSEQQLYLPGPNGKFKGMEALLQERGYDTTGLKAECRGFKCVDQMANCCCRRILFRILDLDGGVRSKLELLANELGTEVIFLPKFHCELNPIEQCWGYAKRLYRMAPPSKLAADVEKYMLKALDSIPIASIRRFVTRSRRFIDAYARGLDGPNAAASEWARRRFKGHRTTPEHILI</sequence>
<evidence type="ECO:0000256" key="1">
    <source>
        <dbReference type="SAM" id="MobiDB-lite"/>
    </source>
</evidence>
<proteinExistence type="predicted"/>
<organism evidence="2 3">
    <name type="scientific">Rhizoctonia solani</name>
    <dbReference type="NCBI Taxonomy" id="456999"/>
    <lineage>
        <taxon>Eukaryota</taxon>
        <taxon>Fungi</taxon>
        <taxon>Dikarya</taxon>
        <taxon>Basidiomycota</taxon>
        <taxon>Agaricomycotina</taxon>
        <taxon>Agaricomycetes</taxon>
        <taxon>Cantharellales</taxon>
        <taxon>Ceratobasidiaceae</taxon>
        <taxon>Rhizoctonia</taxon>
    </lineage>
</organism>
<dbReference type="Proteomes" id="UP000044841">
    <property type="component" value="Unassembled WGS sequence"/>
</dbReference>
<dbReference type="AlphaFoldDB" id="A0A0K6G108"/>
<feature type="region of interest" description="Disordered" evidence="1">
    <location>
        <begin position="49"/>
        <end position="72"/>
    </location>
</feature>
<protein>
    <submittedName>
        <fullName evidence="2">Son of sevenless homolog 2</fullName>
    </submittedName>
</protein>
<evidence type="ECO:0000313" key="3">
    <source>
        <dbReference type="Proteomes" id="UP000044841"/>
    </source>
</evidence>